<organism evidence="2 3">
    <name type="scientific">Candidatus Peribacter riflensis</name>
    <dbReference type="NCBI Taxonomy" id="1735162"/>
    <lineage>
        <taxon>Bacteria</taxon>
        <taxon>Candidatus Peregrinibacteriota</taxon>
        <taxon>Candidatus Peribacteria</taxon>
        <taxon>Candidatus Peribacterales</taxon>
        <taxon>Candidatus Peribacteraceae</taxon>
        <taxon>Candidatus Peribacter</taxon>
    </lineage>
</organism>
<proteinExistence type="predicted"/>
<gene>
    <name evidence="2" type="ORF">PeribacterD1_1110</name>
</gene>
<evidence type="ECO:0000313" key="2">
    <source>
        <dbReference type="EMBL" id="ALM13771.1"/>
    </source>
</evidence>
<keyword evidence="1" id="KW-1133">Transmembrane helix</keyword>
<protein>
    <submittedName>
        <fullName evidence="2">Uncharacterized protein</fullName>
    </submittedName>
</protein>
<dbReference type="KEGG" id="prf:PeribacterA2_1110"/>
<evidence type="ECO:0000313" key="3">
    <source>
        <dbReference type="Proteomes" id="UP000069135"/>
    </source>
</evidence>
<feature type="transmembrane region" description="Helical" evidence="1">
    <location>
        <begin position="89"/>
        <end position="107"/>
    </location>
</feature>
<dbReference type="AlphaFoldDB" id="A0A0S1SIF0"/>
<accession>A0A0S1SP33</accession>
<sequence length="151" mass="17399">MIREYRNHWLSPLMFLGASFILHLFWENLQAPLYVGFTSYRAHFWICFKATGGDLLFMLILYAALAVIHRSPFWIADRSAYEHPATWTIVPFIGVLLAVGFELWAVYVDHRWQYAAMPMIPVLGIGLFPVLQMIVIPLVAITISARFVPRS</sequence>
<dbReference type="EMBL" id="CP013065">
    <property type="protein sequence ID" value="ALM13771.1"/>
    <property type="molecule type" value="Genomic_DNA"/>
</dbReference>
<evidence type="ECO:0000256" key="1">
    <source>
        <dbReference type="SAM" id="Phobius"/>
    </source>
</evidence>
<accession>A0A0S1SQT9</accession>
<dbReference type="Proteomes" id="UP000069135">
    <property type="component" value="Chromosome"/>
</dbReference>
<feature type="transmembrane region" description="Helical" evidence="1">
    <location>
        <begin position="119"/>
        <end position="143"/>
    </location>
</feature>
<feature type="transmembrane region" description="Helical" evidence="1">
    <location>
        <begin position="42"/>
        <end position="68"/>
    </location>
</feature>
<reference evidence="2 3" key="2">
    <citation type="journal article" date="2016" name="PeerJ">
        <title>Analysis of five complete genome sequences for members of the class Peribacteria in the recently recognized Peregrinibacteria bacterial phylum.</title>
        <authorList>
            <person name="Anantharaman K."/>
            <person name="Brown C.T."/>
            <person name="Burstein D."/>
            <person name="Castelle C.J."/>
            <person name="Probst A.J."/>
            <person name="Thomas B.C."/>
            <person name="Williams K.H."/>
            <person name="Banfield J.F."/>
        </authorList>
    </citation>
    <scope>NUCLEOTIDE SEQUENCE [LARGE SCALE GENOMIC DNA]</scope>
    <source>
        <strain evidence="2">RIFOXYD1_FULL_PER-ii_59_16</strain>
    </source>
</reference>
<dbReference type="STRING" id="1735162.PeribacterB2_1112"/>
<accession>A0A0S1SIF0</accession>
<accession>A0A0S1SQA0</accession>
<name>A0A0S1SIF0_9BACT</name>
<keyword evidence="1" id="KW-0472">Membrane</keyword>
<keyword evidence="1" id="KW-0812">Transmembrane</keyword>
<reference evidence="3" key="1">
    <citation type="submission" date="2015-10" db="EMBL/GenBank/DDBJ databases">
        <title>Analysis of five complete genome sequences for members of the class Peribacteria in the recently recognized Peregrinibacteria bacterial phylum.</title>
        <authorList>
            <person name="Anantharaman K."/>
            <person name="Brown C.T."/>
            <person name="Burstein D."/>
            <person name="Castelle C.J."/>
            <person name="Probst A.J."/>
            <person name="Thomas B.C."/>
            <person name="Williams K.H."/>
            <person name="Banfield J.F."/>
        </authorList>
    </citation>
    <scope>NUCLEOTIDE SEQUENCE [LARGE SCALE GENOMIC DNA]</scope>
</reference>
<feature type="transmembrane region" description="Helical" evidence="1">
    <location>
        <begin position="9"/>
        <end position="26"/>
    </location>
</feature>
<accession>A0A0S1SV13</accession>